<name>A0AAN8Y9N8_SOLBU</name>
<protein>
    <recommendedName>
        <fullName evidence="2">Xylanase inhibitor N-terminal domain-containing protein</fullName>
    </recommendedName>
</protein>
<evidence type="ECO:0000256" key="1">
    <source>
        <dbReference type="ARBA" id="ARBA00007447"/>
    </source>
</evidence>
<evidence type="ECO:0000259" key="2">
    <source>
        <dbReference type="Pfam" id="PF14543"/>
    </source>
</evidence>
<sequence>MWTCDANRCYKQKQPLYYSTTSKTFRKIDCFRRPSSCMTRDPTLHCDQISHECIYDLNYTDGSRTRGILADDVITFVLDHRPIRVTFGCARDQMGQQKLELLALDVVWAHERWVHILYHLNLE</sequence>
<dbReference type="InterPro" id="IPR001461">
    <property type="entry name" value="Aspartic_peptidase_A1"/>
</dbReference>
<dbReference type="GO" id="GO:0004190">
    <property type="term" value="F:aspartic-type endopeptidase activity"/>
    <property type="evidence" value="ECO:0007669"/>
    <property type="project" value="InterPro"/>
</dbReference>
<proteinExistence type="inferred from homology"/>
<dbReference type="InterPro" id="IPR032861">
    <property type="entry name" value="TAXi_N"/>
</dbReference>
<comment type="similarity">
    <text evidence="1">Belongs to the peptidase A1 family.</text>
</comment>
<feature type="domain" description="Xylanase inhibitor N-terminal" evidence="2">
    <location>
        <begin position="3"/>
        <end position="95"/>
    </location>
</feature>
<dbReference type="Proteomes" id="UP001371456">
    <property type="component" value="Unassembled WGS sequence"/>
</dbReference>
<dbReference type="PANTHER" id="PTHR13683">
    <property type="entry name" value="ASPARTYL PROTEASES"/>
    <property type="match status" value="1"/>
</dbReference>
<dbReference type="InterPro" id="IPR021109">
    <property type="entry name" value="Peptidase_aspartic_dom_sf"/>
</dbReference>
<dbReference type="GO" id="GO:0006508">
    <property type="term" value="P:proteolysis"/>
    <property type="evidence" value="ECO:0007669"/>
    <property type="project" value="InterPro"/>
</dbReference>
<evidence type="ECO:0000313" key="4">
    <source>
        <dbReference type="Proteomes" id="UP001371456"/>
    </source>
</evidence>
<keyword evidence="4" id="KW-1185">Reference proteome</keyword>
<reference evidence="3 4" key="1">
    <citation type="submission" date="2024-02" db="EMBL/GenBank/DDBJ databases">
        <title>de novo genome assembly of Solanum bulbocastanum strain 11H21.</title>
        <authorList>
            <person name="Hosaka A.J."/>
        </authorList>
    </citation>
    <scope>NUCLEOTIDE SEQUENCE [LARGE SCALE GENOMIC DNA]</scope>
    <source>
        <tissue evidence="3">Young leaves</tissue>
    </source>
</reference>
<dbReference type="AlphaFoldDB" id="A0AAN8Y9N8"/>
<gene>
    <name evidence="3" type="ORF">RDI58_017125</name>
</gene>
<dbReference type="Gene3D" id="2.40.70.10">
    <property type="entry name" value="Acid Proteases"/>
    <property type="match status" value="1"/>
</dbReference>
<organism evidence="3 4">
    <name type="scientific">Solanum bulbocastanum</name>
    <name type="common">Wild potato</name>
    <dbReference type="NCBI Taxonomy" id="147425"/>
    <lineage>
        <taxon>Eukaryota</taxon>
        <taxon>Viridiplantae</taxon>
        <taxon>Streptophyta</taxon>
        <taxon>Embryophyta</taxon>
        <taxon>Tracheophyta</taxon>
        <taxon>Spermatophyta</taxon>
        <taxon>Magnoliopsida</taxon>
        <taxon>eudicotyledons</taxon>
        <taxon>Gunneridae</taxon>
        <taxon>Pentapetalae</taxon>
        <taxon>asterids</taxon>
        <taxon>lamiids</taxon>
        <taxon>Solanales</taxon>
        <taxon>Solanaceae</taxon>
        <taxon>Solanoideae</taxon>
        <taxon>Solaneae</taxon>
        <taxon>Solanum</taxon>
    </lineage>
</organism>
<dbReference type="Pfam" id="PF14543">
    <property type="entry name" value="TAXi_N"/>
    <property type="match status" value="1"/>
</dbReference>
<evidence type="ECO:0000313" key="3">
    <source>
        <dbReference type="EMBL" id="KAK6783671.1"/>
    </source>
</evidence>
<comment type="caution">
    <text evidence="3">The sequence shown here is derived from an EMBL/GenBank/DDBJ whole genome shotgun (WGS) entry which is preliminary data.</text>
</comment>
<dbReference type="SUPFAM" id="SSF50630">
    <property type="entry name" value="Acid proteases"/>
    <property type="match status" value="1"/>
</dbReference>
<accession>A0AAN8Y9N8</accession>
<dbReference type="EMBL" id="JBANQN010000007">
    <property type="protein sequence ID" value="KAK6783671.1"/>
    <property type="molecule type" value="Genomic_DNA"/>
</dbReference>
<dbReference type="PANTHER" id="PTHR13683:SF891">
    <property type="entry name" value="PROTEIN ASPARTIC PROTEASE IN GUARD CELL 2-LIKE"/>
    <property type="match status" value="1"/>
</dbReference>